<evidence type="ECO:0000313" key="1">
    <source>
        <dbReference type="EMBL" id="NME70512.1"/>
    </source>
</evidence>
<dbReference type="InterPro" id="IPR011990">
    <property type="entry name" value="TPR-like_helical_dom_sf"/>
</dbReference>
<dbReference type="PANTHER" id="PTHR12558:SF13">
    <property type="entry name" value="CELL DIVISION CYCLE PROTEIN 27 HOMOLOG"/>
    <property type="match status" value="1"/>
</dbReference>
<dbReference type="SUPFAM" id="SSF48452">
    <property type="entry name" value="TPR-like"/>
    <property type="match status" value="1"/>
</dbReference>
<sequence length="460" mass="52311">MNEEIIKIIPNGLKGYLGKANIYLKMGYYQKAWELVQKMEGIKVDDPSVWETKLQVLLALGQLKEALVLVNDSDKLEKISEKGYAVQSKFWTKIYDRQTQTADKLFLAEKSLLKGLEVYPTSPELKAQLGKLYTDYDFVFKKPSKEVNALLDKALILDPFNATALRYKAQYAIQIEGNVSVAKNYTVKYTQKRGKFSDLDIFLGYVAYAQRDLKTLETCSKGALLKNPYKLENYKLLWNTYVELNKEKELQKLYLMGKDLLPSSPWFDYKYGLYYAGRKDYRKSASYIETALKIAPNYNFAYVMKNPTVGIKKLYDYNTVKKKGAFYLVSNRSAQGLIDYAGRAVIPLEFVSVEVLKDGFTISTTKDGKKQFTSPSGELIGGQKYDLMERLECGLLKVQLNGKMGCIDPKSGKIVVPLKYDKITNGRWSGRPTACCRYNANDSDRSADFYDGTGRCVSCD</sequence>
<dbReference type="AlphaFoldDB" id="A0A7X9XB98"/>
<dbReference type="PANTHER" id="PTHR12558">
    <property type="entry name" value="CELL DIVISION CYCLE 16,23,27"/>
    <property type="match status" value="1"/>
</dbReference>
<dbReference type="Pfam" id="PF14903">
    <property type="entry name" value="WG_beta_rep"/>
    <property type="match status" value="1"/>
</dbReference>
<keyword evidence="2" id="KW-1185">Reference proteome</keyword>
<dbReference type="Gene3D" id="1.25.40.10">
    <property type="entry name" value="Tetratricopeptide repeat domain"/>
    <property type="match status" value="2"/>
</dbReference>
<proteinExistence type="predicted"/>
<dbReference type="EMBL" id="JABANE010000066">
    <property type="protein sequence ID" value="NME70512.1"/>
    <property type="molecule type" value="Genomic_DNA"/>
</dbReference>
<dbReference type="RefSeq" id="WP_169658747.1">
    <property type="nucleotide sequence ID" value="NZ_JABANE010000066.1"/>
</dbReference>
<evidence type="ECO:0000313" key="2">
    <source>
        <dbReference type="Proteomes" id="UP000576082"/>
    </source>
</evidence>
<reference evidence="1 2" key="1">
    <citation type="submission" date="2020-04" db="EMBL/GenBank/DDBJ databases">
        <title>Flammeovirga sp. SR4, a novel species isolated from seawater.</title>
        <authorList>
            <person name="Wang X."/>
        </authorList>
    </citation>
    <scope>NUCLEOTIDE SEQUENCE [LARGE SCALE GENOMIC DNA]</scope>
    <source>
        <strain evidence="1 2">ATCC 23126</strain>
    </source>
</reference>
<accession>A0A7X9XB98</accession>
<dbReference type="Proteomes" id="UP000576082">
    <property type="component" value="Unassembled WGS sequence"/>
</dbReference>
<name>A0A7X9XB98_9BACT</name>
<organism evidence="1 2">
    <name type="scientific">Flammeovirga aprica JL-4</name>
    <dbReference type="NCBI Taxonomy" id="694437"/>
    <lineage>
        <taxon>Bacteria</taxon>
        <taxon>Pseudomonadati</taxon>
        <taxon>Bacteroidota</taxon>
        <taxon>Cytophagia</taxon>
        <taxon>Cytophagales</taxon>
        <taxon>Flammeovirgaceae</taxon>
        <taxon>Flammeovirga</taxon>
    </lineage>
</organism>
<gene>
    <name evidence="1" type="ORF">HHU12_21230</name>
</gene>
<dbReference type="InterPro" id="IPR032774">
    <property type="entry name" value="WG_beta_rep"/>
</dbReference>
<evidence type="ECO:0008006" key="3">
    <source>
        <dbReference type="Google" id="ProtNLM"/>
    </source>
</evidence>
<protein>
    <recommendedName>
        <fullName evidence="3">WG repeat-containing protein</fullName>
    </recommendedName>
</protein>
<comment type="caution">
    <text evidence="1">The sequence shown here is derived from an EMBL/GenBank/DDBJ whole genome shotgun (WGS) entry which is preliminary data.</text>
</comment>